<dbReference type="InterPro" id="IPR034746">
    <property type="entry name" value="POTRA"/>
</dbReference>
<dbReference type="GO" id="GO:0046819">
    <property type="term" value="P:protein secretion by the type V secretion system"/>
    <property type="evidence" value="ECO:0007669"/>
    <property type="project" value="TreeGrafter"/>
</dbReference>
<sequence length="544" mass="62920">MKYLLALVAIFSFSYADISTNIINKNIKDFEEKKVFEEQKKNEKIEENKVYDMKLIEVSEDIKNEENCVKIEKINILNMTVFNEDDFEDLVEPYLNKCNGLKNLSNLKDKISNKYIDKGYVTSRAFFKLQDLSDGVVDIDVVEGKIEKIINENINISNLYTSYENKILNLRDLEVVVQQAERLRSQNLDLQLIPGTKVGYTIVKIVNNGNLKSYFGNIGINNYGTKKTGQYQIYNNFNYENLFGINDILDLNINSTNNIFKNNDKTFGSSINYSFPFERFLFDIFYNYSNYKQINSDEFNNLFQSDGNNDSFGLDISYKLYHSSSHTIELLLNFQKKETENVLNDVRLDLQSYSSSSFEWGIKHSYKGDSFDYYSKFLMSQGLSGESDEYAKQEIDFTKYVLDLGFNKYFDTSNNLKYNFYLRGQISDNNLFGTEEISMGGVYSVRGFNDTGLSGNIGFYTRNELSAQYNLDDYIVIPYLGLDYGYVTENENNIGGNIIGSAIGTRFYLGSMNLELFYNLPLKDAENTKDESSNFFGFNLMYNY</sequence>
<dbReference type="InterPro" id="IPR027282">
    <property type="entry name" value="TPS"/>
</dbReference>
<feature type="domain" description="POTRA" evidence="9">
    <location>
        <begin position="69"/>
        <end position="144"/>
    </location>
</feature>
<dbReference type="Proteomes" id="UP000503482">
    <property type="component" value="Chromosome"/>
</dbReference>
<dbReference type="Gene3D" id="2.40.160.50">
    <property type="entry name" value="membrane protein fhac: a member of the omp85/tpsb transporter family"/>
    <property type="match status" value="1"/>
</dbReference>
<proteinExistence type="inferred from homology"/>
<dbReference type="Gene3D" id="3.10.20.310">
    <property type="entry name" value="membrane protein fhac"/>
    <property type="match status" value="1"/>
</dbReference>
<dbReference type="GO" id="GO:0009279">
    <property type="term" value="C:cell outer membrane"/>
    <property type="evidence" value="ECO:0007669"/>
    <property type="project" value="UniProtKB-SubCell"/>
</dbReference>
<dbReference type="PIRSF" id="PIRSF029745">
    <property type="entry name" value="FhaC"/>
    <property type="match status" value="1"/>
</dbReference>
<evidence type="ECO:0000256" key="8">
    <source>
        <dbReference type="ARBA" id="ARBA00023237"/>
    </source>
</evidence>
<accession>A0AAE7E658</accession>
<evidence type="ECO:0000256" key="2">
    <source>
        <dbReference type="ARBA" id="ARBA00009055"/>
    </source>
</evidence>
<keyword evidence="8" id="KW-0998">Cell outer membrane</keyword>
<gene>
    <name evidence="10" type="ORF">AVENP_3068</name>
</gene>
<dbReference type="InterPro" id="IPR051544">
    <property type="entry name" value="TPS_OM_transporter"/>
</dbReference>
<keyword evidence="11" id="KW-1185">Reference proteome</keyword>
<dbReference type="InterPro" id="IPR013686">
    <property type="entry name" value="Polypept-transport_assoc_ShlB"/>
</dbReference>
<keyword evidence="6" id="KW-0653">Protein transport</keyword>
<reference evidence="10 11" key="1">
    <citation type="submission" date="2020-05" db="EMBL/GenBank/DDBJ databases">
        <title>Complete genome sequencing of Campylobacter and Arcobacter type strains.</title>
        <authorList>
            <person name="Miller W.G."/>
            <person name="Yee E."/>
        </authorList>
    </citation>
    <scope>NUCLEOTIDE SEQUENCE [LARGE SCALE GENOMIC DNA]</scope>
    <source>
        <strain evidence="10 11">LMG 26156</strain>
    </source>
</reference>
<keyword evidence="5" id="KW-0812">Transmembrane</keyword>
<dbReference type="PANTHER" id="PTHR34597:SF3">
    <property type="entry name" value="OUTER MEMBRANE TRANSPORTER CDIB"/>
    <property type="match status" value="1"/>
</dbReference>
<dbReference type="InterPro" id="IPR005565">
    <property type="entry name" value="Hemolysn_activator_HlyB_C"/>
</dbReference>
<dbReference type="Pfam" id="PF17287">
    <property type="entry name" value="POTRA_3"/>
    <property type="match status" value="1"/>
</dbReference>
<evidence type="ECO:0000259" key="9">
    <source>
        <dbReference type="PROSITE" id="PS51779"/>
    </source>
</evidence>
<dbReference type="AlphaFoldDB" id="A0AAE7E658"/>
<evidence type="ECO:0000256" key="7">
    <source>
        <dbReference type="ARBA" id="ARBA00023136"/>
    </source>
</evidence>
<dbReference type="InterPro" id="IPR035251">
    <property type="entry name" value="ShlB_POTRA"/>
</dbReference>
<keyword evidence="7" id="KW-0472">Membrane</keyword>
<comment type="subcellular location">
    <subcellularLocation>
        <location evidence="1">Cell outer membrane</location>
    </subcellularLocation>
</comment>
<dbReference type="Pfam" id="PF08479">
    <property type="entry name" value="POTRA_2"/>
    <property type="match status" value="1"/>
</dbReference>
<evidence type="ECO:0000256" key="4">
    <source>
        <dbReference type="ARBA" id="ARBA00022452"/>
    </source>
</evidence>
<evidence type="ECO:0000256" key="6">
    <source>
        <dbReference type="ARBA" id="ARBA00022927"/>
    </source>
</evidence>
<evidence type="ECO:0000313" key="11">
    <source>
        <dbReference type="Proteomes" id="UP000503482"/>
    </source>
</evidence>
<dbReference type="Pfam" id="PF03865">
    <property type="entry name" value="ShlB"/>
    <property type="match status" value="1"/>
</dbReference>
<protein>
    <submittedName>
        <fullName evidence="10">Hemolysin secretion/activation protein, ShlB/FhaC/HecB family</fullName>
    </submittedName>
</protein>
<dbReference type="GO" id="GO:0008320">
    <property type="term" value="F:protein transmembrane transporter activity"/>
    <property type="evidence" value="ECO:0007669"/>
    <property type="project" value="TreeGrafter"/>
</dbReference>
<name>A0AAE7E658_9BACT</name>
<dbReference type="KEGG" id="avp:AVENP_3068"/>
<evidence type="ECO:0000256" key="1">
    <source>
        <dbReference type="ARBA" id="ARBA00004442"/>
    </source>
</evidence>
<dbReference type="PROSITE" id="PS51779">
    <property type="entry name" value="POTRA"/>
    <property type="match status" value="1"/>
</dbReference>
<dbReference type="EMBL" id="CP053840">
    <property type="protein sequence ID" value="QKF68531.1"/>
    <property type="molecule type" value="Genomic_DNA"/>
</dbReference>
<evidence type="ECO:0000256" key="3">
    <source>
        <dbReference type="ARBA" id="ARBA00022448"/>
    </source>
</evidence>
<dbReference type="PANTHER" id="PTHR34597">
    <property type="entry name" value="SLR1661 PROTEIN"/>
    <property type="match status" value="1"/>
</dbReference>
<dbReference type="RefSeq" id="WP_128360350.1">
    <property type="nucleotide sequence ID" value="NZ_CP053840.1"/>
</dbReference>
<keyword evidence="3" id="KW-0813">Transport</keyword>
<keyword evidence="4" id="KW-1134">Transmembrane beta strand</keyword>
<evidence type="ECO:0000256" key="5">
    <source>
        <dbReference type="ARBA" id="ARBA00022692"/>
    </source>
</evidence>
<organism evidence="10 11">
    <name type="scientific">Arcobacter venerupis</name>
    <dbReference type="NCBI Taxonomy" id="1054033"/>
    <lineage>
        <taxon>Bacteria</taxon>
        <taxon>Pseudomonadati</taxon>
        <taxon>Campylobacterota</taxon>
        <taxon>Epsilonproteobacteria</taxon>
        <taxon>Campylobacterales</taxon>
        <taxon>Arcobacteraceae</taxon>
        <taxon>Arcobacter</taxon>
    </lineage>
</organism>
<evidence type="ECO:0000313" key="10">
    <source>
        <dbReference type="EMBL" id="QKF68531.1"/>
    </source>
</evidence>
<comment type="similarity">
    <text evidence="2">Belongs to the TPS (TC 1.B.20) family.</text>
</comment>
<dbReference type="GO" id="GO:0098046">
    <property type="term" value="C:type V protein secretion system complex"/>
    <property type="evidence" value="ECO:0007669"/>
    <property type="project" value="TreeGrafter"/>
</dbReference>